<keyword evidence="6 8" id="KW-1133">Transmembrane helix</keyword>
<keyword evidence="4 9" id="KW-0808">Transferase</keyword>
<dbReference type="CDD" id="cd13962">
    <property type="entry name" value="PT_UbiA_UBIAD1"/>
    <property type="match status" value="1"/>
</dbReference>
<dbReference type="GO" id="GO:0042371">
    <property type="term" value="P:vitamin K biosynthetic process"/>
    <property type="evidence" value="ECO:0007669"/>
    <property type="project" value="TreeGrafter"/>
</dbReference>
<sequence length="325" mass="35939">MQEFLCLCDNHYLERHESMSQFKLLLQVTRARTLPVMAAPVILGSALAWQDGASFNWGLFLLALIGSLAAHLAANVTNDVYDFTKGTDQTALQMTTENETFVTGSRHLMQGTYSLKFYRGLALILFVIALLSGLALTIFRPWSLAFALIGFLLAFFYVAPPLRLAYIGRGLGELDIFLSFGLLPLLGAYYVQANTITLNALIAAIPIGLYTMTVLYFHHFLHWRADKAVGKTTPIVALGEDRARKLGAIFLLLIAVTIIITALLGIFPWYSALAALTVAPVFLVLQQARGDIKNYLRLMASNTLADWLAALIILLAILIRGFWHT</sequence>
<organism evidence="9 10">
    <name type="scientific">Ktedonosporobacter rubrisoli</name>
    <dbReference type="NCBI Taxonomy" id="2509675"/>
    <lineage>
        <taxon>Bacteria</taxon>
        <taxon>Bacillati</taxon>
        <taxon>Chloroflexota</taxon>
        <taxon>Ktedonobacteria</taxon>
        <taxon>Ktedonobacterales</taxon>
        <taxon>Ktedonosporobacteraceae</taxon>
        <taxon>Ktedonosporobacter</taxon>
    </lineage>
</organism>
<dbReference type="InterPro" id="IPR044878">
    <property type="entry name" value="UbiA_sf"/>
</dbReference>
<feature type="transmembrane region" description="Helical" evidence="8">
    <location>
        <begin position="117"/>
        <end position="136"/>
    </location>
</feature>
<dbReference type="Pfam" id="PF01040">
    <property type="entry name" value="UbiA"/>
    <property type="match status" value="1"/>
</dbReference>
<feature type="transmembrane region" description="Helical" evidence="8">
    <location>
        <begin position="304"/>
        <end position="323"/>
    </location>
</feature>
<dbReference type="AlphaFoldDB" id="A0A4P6JRZ5"/>
<keyword evidence="3" id="KW-0474">Menaquinone biosynthesis</keyword>
<evidence type="ECO:0000256" key="3">
    <source>
        <dbReference type="ARBA" id="ARBA00022428"/>
    </source>
</evidence>
<dbReference type="PANTHER" id="PTHR13929:SF0">
    <property type="entry name" value="UBIA PRENYLTRANSFERASE DOMAIN-CONTAINING PROTEIN 1"/>
    <property type="match status" value="1"/>
</dbReference>
<comment type="subcellular location">
    <subcellularLocation>
        <location evidence="1">Membrane</location>
        <topology evidence="1">Multi-pass membrane protein</topology>
    </subcellularLocation>
</comment>
<proteinExistence type="predicted"/>
<reference evidence="9 10" key="1">
    <citation type="submission" date="2019-01" db="EMBL/GenBank/DDBJ databases">
        <title>Ktedonosporobacter rubrisoli SCAWS-G2.</title>
        <authorList>
            <person name="Huang Y."/>
            <person name="Yan B."/>
        </authorList>
    </citation>
    <scope>NUCLEOTIDE SEQUENCE [LARGE SCALE GENOMIC DNA]</scope>
    <source>
        <strain evidence="9 10">SCAWS-G2</strain>
    </source>
</reference>
<evidence type="ECO:0000256" key="1">
    <source>
        <dbReference type="ARBA" id="ARBA00004141"/>
    </source>
</evidence>
<evidence type="ECO:0000256" key="8">
    <source>
        <dbReference type="SAM" id="Phobius"/>
    </source>
</evidence>
<dbReference type="InterPro" id="IPR000537">
    <property type="entry name" value="UbiA_prenyltransferase"/>
</dbReference>
<protein>
    <submittedName>
        <fullName evidence="9">Prenyltransferase</fullName>
    </submittedName>
</protein>
<feature type="transmembrane region" description="Helical" evidence="8">
    <location>
        <begin position="246"/>
        <end position="267"/>
    </location>
</feature>
<dbReference type="Gene3D" id="1.10.357.140">
    <property type="entry name" value="UbiA prenyltransferase"/>
    <property type="match status" value="1"/>
</dbReference>
<feature type="transmembrane region" description="Helical" evidence="8">
    <location>
        <begin position="55"/>
        <end position="74"/>
    </location>
</feature>
<dbReference type="GO" id="GO:0009234">
    <property type="term" value="P:menaquinone biosynthetic process"/>
    <property type="evidence" value="ECO:0007669"/>
    <property type="project" value="UniProtKB-UniPathway"/>
</dbReference>
<evidence type="ECO:0000313" key="10">
    <source>
        <dbReference type="Proteomes" id="UP000290365"/>
    </source>
</evidence>
<evidence type="ECO:0000256" key="4">
    <source>
        <dbReference type="ARBA" id="ARBA00022679"/>
    </source>
</evidence>
<feature type="transmembrane region" description="Helical" evidence="8">
    <location>
        <begin position="171"/>
        <end position="190"/>
    </location>
</feature>
<evidence type="ECO:0000256" key="5">
    <source>
        <dbReference type="ARBA" id="ARBA00022692"/>
    </source>
</evidence>
<accession>A0A4P6JRZ5</accession>
<evidence type="ECO:0000256" key="7">
    <source>
        <dbReference type="ARBA" id="ARBA00023136"/>
    </source>
</evidence>
<comment type="pathway">
    <text evidence="2">Quinol/quinone metabolism; menaquinone biosynthesis.</text>
</comment>
<dbReference type="PANTHER" id="PTHR13929">
    <property type="entry name" value="1,4-DIHYDROXY-2-NAPHTHOATE OCTAPRENYLTRANSFERASE"/>
    <property type="match status" value="1"/>
</dbReference>
<dbReference type="InterPro" id="IPR026046">
    <property type="entry name" value="UBIAD1"/>
</dbReference>
<evidence type="ECO:0000313" key="9">
    <source>
        <dbReference type="EMBL" id="QBD78278.1"/>
    </source>
</evidence>
<dbReference type="EMBL" id="CP035758">
    <property type="protein sequence ID" value="QBD78278.1"/>
    <property type="molecule type" value="Genomic_DNA"/>
</dbReference>
<name>A0A4P6JRZ5_KTERU</name>
<keyword evidence="7 8" id="KW-0472">Membrane</keyword>
<feature type="transmembrane region" description="Helical" evidence="8">
    <location>
        <begin position="196"/>
        <end position="217"/>
    </location>
</feature>
<dbReference type="UniPathway" id="UPA00079"/>
<keyword evidence="10" id="KW-1185">Reference proteome</keyword>
<dbReference type="GO" id="GO:0016020">
    <property type="term" value="C:membrane"/>
    <property type="evidence" value="ECO:0007669"/>
    <property type="project" value="UniProtKB-SubCell"/>
</dbReference>
<evidence type="ECO:0000256" key="6">
    <source>
        <dbReference type="ARBA" id="ARBA00022989"/>
    </source>
</evidence>
<dbReference type="PIRSF" id="PIRSF005355">
    <property type="entry name" value="UBIAD1"/>
    <property type="match status" value="1"/>
</dbReference>
<feature type="transmembrane region" description="Helical" evidence="8">
    <location>
        <begin position="142"/>
        <end position="159"/>
    </location>
</feature>
<dbReference type="GO" id="GO:0004659">
    <property type="term" value="F:prenyltransferase activity"/>
    <property type="evidence" value="ECO:0007669"/>
    <property type="project" value="InterPro"/>
</dbReference>
<dbReference type="Proteomes" id="UP000290365">
    <property type="component" value="Chromosome"/>
</dbReference>
<gene>
    <name evidence="9" type="ORF">EPA93_20655</name>
</gene>
<dbReference type="OrthoDB" id="9767568at2"/>
<evidence type="ECO:0000256" key="2">
    <source>
        <dbReference type="ARBA" id="ARBA00004863"/>
    </source>
</evidence>
<keyword evidence="5 8" id="KW-0812">Transmembrane</keyword>
<dbReference type="KEGG" id="kbs:EPA93_20655"/>